<evidence type="ECO:0000256" key="2">
    <source>
        <dbReference type="ARBA" id="ARBA00010621"/>
    </source>
</evidence>
<evidence type="ECO:0000313" key="13">
    <source>
        <dbReference type="EMBL" id="SVD45141.1"/>
    </source>
</evidence>
<keyword evidence="6 12" id="KW-0812">Transmembrane</keyword>
<evidence type="ECO:0000256" key="11">
    <source>
        <dbReference type="ARBA" id="ARBA00047594"/>
    </source>
</evidence>
<reference evidence="13" key="1">
    <citation type="submission" date="2018-05" db="EMBL/GenBank/DDBJ databases">
        <authorList>
            <person name="Lanie J.A."/>
            <person name="Ng W.-L."/>
            <person name="Kazmierczak K.M."/>
            <person name="Andrzejewski T.M."/>
            <person name="Davidsen T.M."/>
            <person name="Wayne K.J."/>
            <person name="Tettelin H."/>
            <person name="Glass J.I."/>
            <person name="Rusch D."/>
            <person name="Podicherti R."/>
            <person name="Tsui H.-C.T."/>
            <person name="Winkler M.E."/>
        </authorList>
    </citation>
    <scope>NUCLEOTIDE SEQUENCE</scope>
</reference>
<dbReference type="PANTHER" id="PTHR30622:SF4">
    <property type="entry name" value="UNDECAPRENYL-DIPHOSPHATASE"/>
    <property type="match status" value="1"/>
</dbReference>
<feature type="transmembrane region" description="Helical" evidence="12">
    <location>
        <begin position="106"/>
        <end position="124"/>
    </location>
</feature>
<feature type="transmembrane region" description="Helical" evidence="12">
    <location>
        <begin position="43"/>
        <end position="62"/>
    </location>
</feature>
<gene>
    <name evidence="13" type="ORF">METZ01_LOCUS397995</name>
</gene>
<evidence type="ECO:0000256" key="9">
    <source>
        <dbReference type="ARBA" id="ARBA00023136"/>
    </source>
</evidence>
<feature type="non-terminal residue" evidence="13">
    <location>
        <position position="176"/>
    </location>
</feature>
<dbReference type="InterPro" id="IPR003824">
    <property type="entry name" value="UppP"/>
</dbReference>
<dbReference type="PANTHER" id="PTHR30622">
    <property type="entry name" value="UNDECAPRENYL-DIPHOSPHATASE"/>
    <property type="match status" value="1"/>
</dbReference>
<evidence type="ECO:0000256" key="8">
    <source>
        <dbReference type="ARBA" id="ARBA00022989"/>
    </source>
</evidence>
<evidence type="ECO:0000256" key="10">
    <source>
        <dbReference type="ARBA" id="ARBA00032707"/>
    </source>
</evidence>
<keyword evidence="9 12" id="KW-0472">Membrane</keyword>
<keyword evidence="8 12" id="KW-1133">Transmembrane helix</keyword>
<evidence type="ECO:0000256" key="3">
    <source>
        <dbReference type="ARBA" id="ARBA00012374"/>
    </source>
</evidence>
<comment type="catalytic activity">
    <reaction evidence="11">
        <text>di-trans,octa-cis-undecaprenyl diphosphate + H2O = di-trans,octa-cis-undecaprenyl phosphate + phosphate + H(+)</text>
        <dbReference type="Rhea" id="RHEA:28094"/>
        <dbReference type="ChEBI" id="CHEBI:15377"/>
        <dbReference type="ChEBI" id="CHEBI:15378"/>
        <dbReference type="ChEBI" id="CHEBI:43474"/>
        <dbReference type="ChEBI" id="CHEBI:58405"/>
        <dbReference type="ChEBI" id="CHEBI:60392"/>
        <dbReference type="EC" id="3.6.1.27"/>
    </reaction>
</comment>
<accession>A0A382VGW9</accession>
<sequence length="176" mass="19940">MISNYLEILILSIVQGISEFLPVSSSAHLIIFSNIIDFSNNSLIFDVGLHLGSLLAILFYFRKELLNILNDKKLFNLLLIGSIPLILVGYIFYTTDIINSFRNLKIIAWTTLIFGLLMYFADTFKIKKKIEKDLTIKNILIIGVMQILAIIPGVSRSGITITAGRFLNFDRYDSTK</sequence>
<dbReference type="EC" id="3.6.1.27" evidence="3"/>
<evidence type="ECO:0000256" key="12">
    <source>
        <dbReference type="SAM" id="Phobius"/>
    </source>
</evidence>
<feature type="transmembrane region" description="Helical" evidence="12">
    <location>
        <begin position="136"/>
        <end position="155"/>
    </location>
</feature>
<dbReference type="GO" id="GO:0005886">
    <property type="term" value="C:plasma membrane"/>
    <property type="evidence" value="ECO:0007669"/>
    <property type="project" value="UniProtKB-SubCell"/>
</dbReference>
<keyword evidence="7" id="KW-0378">Hydrolase</keyword>
<dbReference type="Pfam" id="PF02673">
    <property type="entry name" value="BacA"/>
    <property type="match status" value="1"/>
</dbReference>
<evidence type="ECO:0000256" key="5">
    <source>
        <dbReference type="ARBA" id="ARBA00022475"/>
    </source>
</evidence>
<comment type="subcellular location">
    <subcellularLocation>
        <location evidence="1">Cell membrane</location>
        <topology evidence="1">Multi-pass membrane protein</topology>
    </subcellularLocation>
</comment>
<name>A0A382VGW9_9ZZZZ</name>
<evidence type="ECO:0000256" key="6">
    <source>
        <dbReference type="ARBA" id="ARBA00022692"/>
    </source>
</evidence>
<comment type="similarity">
    <text evidence="2">Belongs to the UppP family.</text>
</comment>
<feature type="transmembrane region" description="Helical" evidence="12">
    <location>
        <begin position="74"/>
        <end position="94"/>
    </location>
</feature>
<evidence type="ECO:0000256" key="1">
    <source>
        <dbReference type="ARBA" id="ARBA00004651"/>
    </source>
</evidence>
<evidence type="ECO:0000256" key="4">
    <source>
        <dbReference type="ARBA" id="ARBA00021581"/>
    </source>
</evidence>
<dbReference type="EMBL" id="UINC01151500">
    <property type="protein sequence ID" value="SVD45141.1"/>
    <property type="molecule type" value="Genomic_DNA"/>
</dbReference>
<organism evidence="13">
    <name type="scientific">marine metagenome</name>
    <dbReference type="NCBI Taxonomy" id="408172"/>
    <lineage>
        <taxon>unclassified sequences</taxon>
        <taxon>metagenomes</taxon>
        <taxon>ecological metagenomes</taxon>
    </lineage>
</organism>
<feature type="transmembrane region" description="Helical" evidence="12">
    <location>
        <begin position="9"/>
        <end position="31"/>
    </location>
</feature>
<keyword evidence="5" id="KW-1003">Cell membrane</keyword>
<evidence type="ECO:0000256" key="7">
    <source>
        <dbReference type="ARBA" id="ARBA00022801"/>
    </source>
</evidence>
<protein>
    <recommendedName>
        <fullName evidence="4">Undecaprenyl-diphosphatase</fullName>
        <ecNumber evidence="3">3.6.1.27</ecNumber>
    </recommendedName>
    <alternativeName>
        <fullName evidence="10">Undecaprenyl pyrophosphate phosphatase</fullName>
    </alternativeName>
</protein>
<proteinExistence type="inferred from homology"/>
<dbReference type="GO" id="GO:0050380">
    <property type="term" value="F:undecaprenyl-diphosphatase activity"/>
    <property type="evidence" value="ECO:0007669"/>
    <property type="project" value="UniProtKB-EC"/>
</dbReference>
<dbReference type="AlphaFoldDB" id="A0A382VGW9"/>